<evidence type="ECO:0000256" key="7">
    <source>
        <dbReference type="SAM" id="MobiDB-lite"/>
    </source>
</evidence>
<keyword evidence="2" id="KW-0067">ATP-binding</keyword>
<comment type="caution">
    <text evidence="10">The sequence shown here is derived from an EMBL/GenBank/DDBJ whole genome shotgun (WGS) entry which is preliminary data.</text>
</comment>
<name>A0A6I4ZPH1_9BACI</name>
<keyword evidence="6" id="KW-0129">CBS domain</keyword>
<dbReference type="SMART" id="SM00091">
    <property type="entry name" value="PAS"/>
    <property type="match status" value="2"/>
</dbReference>
<dbReference type="InterPro" id="IPR058031">
    <property type="entry name" value="AAA_lid_NorR"/>
</dbReference>
<feature type="domain" description="CBS" evidence="9">
    <location>
        <begin position="7"/>
        <end position="63"/>
    </location>
</feature>
<dbReference type="InterPro" id="IPR025943">
    <property type="entry name" value="Sigma_54_int_dom_ATP-bd_2"/>
</dbReference>
<dbReference type="PROSITE" id="PS50045">
    <property type="entry name" value="SIGMA54_INTERACT_4"/>
    <property type="match status" value="1"/>
</dbReference>
<feature type="region of interest" description="Disordered" evidence="7">
    <location>
        <begin position="633"/>
        <end position="652"/>
    </location>
</feature>
<evidence type="ECO:0000256" key="1">
    <source>
        <dbReference type="ARBA" id="ARBA00022741"/>
    </source>
</evidence>
<feature type="domain" description="Sigma-54 factor interaction" evidence="8">
    <location>
        <begin position="387"/>
        <end position="616"/>
    </location>
</feature>
<dbReference type="InterPro" id="IPR002078">
    <property type="entry name" value="Sigma_54_int"/>
</dbReference>
<dbReference type="Gene3D" id="1.10.8.60">
    <property type="match status" value="1"/>
</dbReference>
<dbReference type="Pfam" id="PF00158">
    <property type="entry name" value="Sigma54_activat"/>
    <property type="match status" value="1"/>
</dbReference>
<dbReference type="InterPro" id="IPR009057">
    <property type="entry name" value="Homeodomain-like_sf"/>
</dbReference>
<dbReference type="InterPro" id="IPR000014">
    <property type="entry name" value="PAS"/>
</dbReference>
<dbReference type="SUPFAM" id="SSF54631">
    <property type="entry name" value="CBS-domain pair"/>
    <property type="match status" value="1"/>
</dbReference>
<dbReference type="SMART" id="SM00116">
    <property type="entry name" value="CBS"/>
    <property type="match status" value="2"/>
</dbReference>
<dbReference type="InterPro" id="IPR003593">
    <property type="entry name" value="AAA+_ATPase"/>
</dbReference>
<dbReference type="PANTHER" id="PTHR32071">
    <property type="entry name" value="TRANSCRIPTIONAL REGULATORY PROTEIN"/>
    <property type="match status" value="1"/>
</dbReference>
<dbReference type="PROSITE" id="PS00688">
    <property type="entry name" value="SIGMA54_INTERACT_3"/>
    <property type="match status" value="1"/>
</dbReference>
<dbReference type="InterPro" id="IPR035965">
    <property type="entry name" value="PAS-like_dom_sf"/>
</dbReference>
<dbReference type="Gene3D" id="3.30.450.20">
    <property type="entry name" value="PAS domain"/>
    <property type="match status" value="2"/>
</dbReference>
<dbReference type="PANTHER" id="PTHR32071:SF57">
    <property type="entry name" value="C4-DICARBOXYLATE TRANSPORT TRANSCRIPTIONAL REGULATORY PROTEIN DCTD"/>
    <property type="match status" value="1"/>
</dbReference>
<proteinExistence type="predicted"/>
<dbReference type="GO" id="GO:0043565">
    <property type="term" value="F:sequence-specific DNA binding"/>
    <property type="evidence" value="ECO:0007669"/>
    <property type="project" value="InterPro"/>
</dbReference>
<dbReference type="Pfam" id="PF25601">
    <property type="entry name" value="AAA_lid_14"/>
    <property type="match status" value="1"/>
</dbReference>
<dbReference type="PROSITE" id="PS51371">
    <property type="entry name" value="CBS"/>
    <property type="match status" value="2"/>
</dbReference>
<dbReference type="SMART" id="SM00382">
    <property type="entry name" value="AAA"/>
    <property type="match status" value="1"/>
</dbReference>
<dbReference type="InterPro" id="IPR002197">
    <property type="entry name" value="HTH_Fis"/>
</dbReference>
<evidence type="ECO:0000256" key="4">
    <source>
        <dbReference type="ARBA" id="ARBA00023125"/>
    </source>
</evidence>
<dbReference type="Pfam" id="PF13188">
    <property type="entry name" value="PAS_8"/>
    <property type="match status" value="1"/>
</dbReference>
<dbReference type="CDD" id="cd00009">
    <property type="entry name" value="AAA"/>
    <property type="match status" value="1"/>
</dbReference>
<gene>
    <name evidence="10" type="ORF">GLW05_00525</name>
</gene>
<dbReference type="Gene3D" id="1.10.10.60">
    <property type="entry name" value="Homeodomain-like"/>
    <property type="match status" value="1"/>
</dbReference>
<keyword evidence="5" id="KW-0804">Transcription</keyword>
<organism evidence="10 11">
    <name type="scientific">Pontibacillus yanchengensis</name>
    <dbReference type="NCBI Taxonomy" id="462910"/>
    <lineage>
        <taxon>Bacteria</taxon>
        <taxon>Bacillati</taxon>
        <taxon>Bacillota</taxon>
        <taxon>Bacilli</taxon>
        <taxon>Bacillales</taxon>
        <taxon>Bacillaceae</taxon>
        <taxon>Pontibacillus</taxon>
    </lineage>
</organism>
<dbReference type="SUPFAM" id="SSF55785">
    <property type="entry name" value="PYP-like sensor domain (PAS domain)"/>
    <property type="match status" value="2"/>
</dbReference>
<reference evidence="10 11" key="1">
    <citation type="submission" date="2019-11" db="EMBL/GenBank/DDBJ databases">
        <title>Genome sequences of 17 halophilic strains isolated from different environments.</title>
        <authorList>
            <person name="Furrow R.E."/>
        </authorList>
    </citation>
    <scope>NUCLEOTIDE SEQUENCE [LARGE SCALE GENOMIC DNA]</scope>
    <source>
        <strain evidence="10 11">22514_16_FS</strain>
    </source>
</reference>
<dbReference type="CDD" id="cd02205">
    <property type="entry name" value="CBS_pair_SF"/>
    <property type="match status" value="1"/>
</dbReference>
<dbReference type="EMBL" id="WMEQ01000001">
    <property type="protein sequence ID" value="MYL32088.1"/>
    <property type="molecule type" value="Genomic_DNA"/>
</dbReference>
<evidence type="ECO:0000256" key="3">
    <source>
        <dbReference type="ARBA" id="ARBA00023015"/>
    </source>
</evidence>
<keyword evidence="3" id="KW-0805">Transcription regulation</keyword>
<dbReference type="RefSeq" id="WP_160847408.1">
    <property type="nucleotide sequence ID" value="NZ_WMEQ01000001.1"/>
</dbReference>
<dbReference type="Proteomes" id="UP000468638">
    <property type="component" value="Unassembled WGS sequence"/>
</dbReference>
<evidence type="ECO:0000313" key="10">
    <source>
        <dbReference type="EMBL" id="MYL32088.1"/>
    </source>
</evidence>
<feature type="domain" description="CBS" evidence="9">
    <location>
        <begin position="70"/>
        <end position="127"/>
    </location>
</feature>
<dbReference type="Gene3D" id="3.10.580.10">
    <property type="entry name" value="CBS-domain"/>
    <property type="match status" value="1"/>
</dbReference>
<accession>A0A6I4ZPH1</accession>
<keyword evidence="1" id="KW-0547">Nucleotide-binding</keyword>
<dbReference type="Gene3D" id="3.40.50.300">
    <property type="entry name" value="P-loop containing nucleotide triphosphate hydrolases"/>
    <property type="match status" value="1"/>
</dbReference>
<dbReference type="PRINTS" id="PR01590">
    <property type="entry name" value="HTHFIS"/>
</dbReference>
<dbReference type="InterPro" id="IPR046342">
    <property type="entry name" value="CBS_dom_sf"/>
</dbReference>
<evidence type="ECO:0000259" key="9">
    <source>
        <dbReference type="PROSITE" id="PS51371"/>
    </source>
</evidence>
<dbReference type="SUPFAM" id="SSF46689">
    <property type="entry name" value="Homeodomain-like"/>
    <property type="match status" value="1"/>
</dbReference>
<protein>
    <submittedName>
        <fullName evidence="10">CBS domain-containing protein</fullName>
    </submittedName>
</protein>
<keyword evidence="4" id="KW-0238">DNA-binding</keyword>
<evidence type="ECO:0000259" key="8">
    <source>
        <dbReference type="PROSITE" id="PS50045"/>
    </source>
</evidence>
<sequence length="704" mass="79706">MKTKHLVTYNFITIHQDATVREVLQSFLDYRQDIACVVEEKKLIGIVTKYSLYRWLLDHANLEANIIHCIKRDVVTLLEEESVYYAKDLLVKENIGHAVVLNKYEDVVGIISKSELIKGFISERQNLVNRLQTLMNNLQESVLSVDTHLHVTSYNTSALTILHKTKSELTGQPITQTFPQIAANLRAVIRTKEIIKHKRLSIGDNTLIASFIPLKEWDTITGAMVVLKDITDFEYIADELETTKKLENMLDNALEVAYDGVVMIDNERNITKANKEFLSLIGISNSSSILGTSIDTVAPELTNHKHTIHSEKIVGELITIQGKKAILTQTPIYQDEQQVGTIIKLISKQLDVWKDLLSHLEKLEHELTYYKESFTAMGQHAGPFAHIVSKSSSMEELKQKALIAARSFSNILITGKSGTGKELIADGIHSASGRTGKFIKINCAAIPEELLESEIFGYSDGAFTGAKKGGKPGKFELAHEGTLFLDEIGDMPMTLQAKLLRILQEKEFERVGGTETIKVDTRIIAATNQDPAKLIAEGTFREDLYYRINVIQLHIPPLSERQEDIQLLCDHFIKKFNTKTNRDVIGISQEHLEKLLDYEWPGNVRQLENVLERAYHFSTSKWIDPEHIVLEKSRDPEASDTHKPPNERLDREKKLQETEKNMLIQALKNAGGNRTKAAKLLGMSRSSFYNKLKKYEVKEATQFM</sequence>
<dbReference type="PROSITE" id="PS00676">
    <property type="entry name" value="SIGMA54_INTERACT_2"/>
    <property type="match status" value="1"/>
</dbReference>
<dbReference type="AlphaFoldDB" id="A0A6I4ZPH1"/>
<dbReference type="Pfam" id="PF13426">
    <property type="entry name" value="PAS_9"/>
    <property type="match status" value="1"/>
</dbReference>
<dbReference type="InterPro" id="IPR027417">
    <property type="entry name" value="P-loop_NTPase"/>
</dbReference>
<dbReference type="GO" id="GO:0006355">
    <property type="term" value="P:regulation of DNA-templated transcription"/>
    <property type="evidence" value="ECO:0007669"/>
    <property type="project" value="InterPro"/>
</dbReference>
<dbReference type="GO" id="GO:0005524">
    <property type="term" value="F:ATP binding"/>
    <property type="evidence" value="ECO:0007669"/>
    <property type="project" value="UniProtKB-KW"/>
</dbReference>
<dbReference type="Pfam" id="PF00571">
    <property type="entry name" value="CBS"/>
    <property type="match status" value="2"/>
</dbReference>
<evidence type="ECO:0000313" key="11">
    <source>
        <dbReference type="Proteomes" id="UP000468638"/>
    </source>
</evidence>
<dbReference type="Pfam" id="PF02954">
    <property type="entry name" value="HTH_8"/>
    <property type="match status" value="1"/>
</dbReference>
<dbReference type="SUPFAM" id="SSF52540">
    <property type="entry name" value="P-loop containing nucleoside triphosphate hydrolases"/>
    <property type="match status" value="1"/>
</dbReference>
<evidence type="ECO:0000256" key="5">
    <source>
        <dbReference type="ARBA" id="ARBA00023163"/>
    </source>
</evidence>
<evidence type="ECO:0000256" key="6">
    <source>
        <dbReference type="PROSITE-ProRule" id="PRU00703"/>
    </source>
</evidence>
<dbReference type="OrthoDB" id="9771372at2"/>
<dbReference type="InterPro" id="IPR025944">
    <property type="entry name" value="Sigma_54_int_dom_CS"/>
</dbReference>
<evidence type="ECO:0000256" key="2">
    <source>
        <dbReference type="ARBA" id="ARBA00022840"/>
    </source>
</evidence>
<dbReference type="InterPro" id="IPR000644">
    <property type="entry name" value="CBS_dom"/>
</dbReference>
<dbReference type="FunFam" id="3.40.50.300:FF:000006">
    <property type="entry name" value="DNA-binding transcriptional regulator NtrC"/>
    <property type="match status" value="1"/>
</dbReference>